<reference evidence="2 3" key="1">
    <citation type="submission" date="2020-03" db="EMBL/GenBank/DDBJ databases">
        <title>Genomic Encyclopedia of Type Strains, Phase III (KMG-III): the genomes of soil and plant-associated and newly described type strains.</title>
        <authorList>
            <person name="Whitman W."/>
        </authorList>
    </citation>
    <scope>NUCLEOTIDE SEQUENCE [LARGE SCALE GENOMIC DNA]</scope>
    <source>
        <strain evidence="2 3">CECT 8804</strain>
    </source>
</reference>
<dbReference type="EMBL" id="JAAOZC010000002">
    <property type="protein sequence ID" value="NIJ07207.1"/>
    <property type="molecule type" value="Genomic_DNA"/>
</dbReference>
<name>A0ABX0TNV3_9SPHN</name>
<evidence type="ECO:0000313" key="3">
    <source>
        <dbReference type="Proteomes" id="UP000727456"/>
    </source>
</evidence>
<gene>
    <name evidence="2" type="ORF">FHS31_000803</name>
</gene>
<protein>
    <recommendedName>
        <fullName evidence="4">Tail fiber domain-containing protein</fullName>
    </recommendedName>
</protein>
<accession>A0ABX0TNV3</accession>
<keyword evidence="3" id="KW-1185">Reference proteome</keyword>
<sequence length="133" mass="15115">MRLYRYRGGWCGTQADARDQAGKQFEQIEVPTDKDGLIHFLNIEHDKVRTLEDRIADLKQPAPLVSIEEAEAGALGVEGFVPADLMRLTDIEEFIQLADHRQLATVIENAVLRLRELQKECDRARCEADRVLA</sequence>
<dbReference type="RefSeq" id="WP_167072092.1">
    <property type="nucleotide sequence ID" value="NZ_JAAOZC010000002.1"/>
</dbReference>
<keyword evidence="1" id="KW-0175">Coiled coil</keyword>
<comment type="caution">
    <text evidence="2">The sequence shown here is derived from an EMBL/GenBank/DDBJ whole genome shotgun (WGS) entry which is preliminary data.</text>
</comment>
<proteinExistence type="predicted"/>
<evidence type="ECO:0000256" key="1">
    <source>
        <dbReference type="SAM" id="Coils"/>
    </source>
</evidence>
<organism evidence="2 3">
    <name type="scientific">Sphingomonas vulcanisoli</name>
    <dbReference type="NCBI Taxonomy" id="1658060"/>
    <lineage>
        <taxon>Bacteria</taxon>
        <taxon>Pseudomonadati</taxon>
        <taxon>Pseudomonadota</taxon>
        <taxon>Alphaproteobacteria</taxon>
        <taxon>Sphingomonadales</taxon>
        <taxon>Sphingomonadaceae</taxon>
        <taxon>Sphingomonas</taxon>
    </lineage>
</organism>
<evidence type="ECO:0000313" key="2">
    <source>
        <dbReference type="EMBL" id="NIJ07207.1"/>
    </source>
</evidence>
<feature type="coiled-coil region" evidence="1">
    <location>
        <begin position="100"/>
        <end position="127"/>
    </location>
</feature>
<evidence type="ECO:0008006" key="4">
    <source>
        <dbReference type="Google" id="ProtNLM"/>
    </source>
</evidence>
<dbReference type="Proteomes" id="UP000727456">
    <property type="component" value="Unassembled WGS sequence"/>
</dbReference>